<protein>
    <submittedName>
        <fullName evidence="3">FxsA family protein</fullName>
    </submittedName>
</protein>
<evidence type="ECO:0000256" key="1">
    <source>
        <dbReference type="SAM" id="MobiDB-lite"/>
    </source>
</evidence>
<dbReference type="Proteomes" id="UP001589628">
    <property type="component" value="Unassembled WGS sequence"/>
</dbReference>
<dbReference type="NCBIfam" id="NF008528">
    <property type="entry name" value="PRK11463.1-2"/>
    <property type="match status" value="1"/>
</dbReference>
<dbReference type="PANTHER" id="PTHR35335:SF1">
    <property type="entry name" value="UPF0716 PROTEIN FXSA"/>
    <property type="match status" value="1"/>
</dbReference>
<dbReference type="Pfam" id="PF04186">
    <property type="entry name" value="FxsA"/>
    <property type="match status" value="1"/>
</dbReference>
<keyword evidence="4" id="KW-1185">Reference proteome</keyword>
<feature type="region of interest" description="Disordered" evidence="1">
    <location>
        <begin position="126"/>
        <end position="163"/>
    </location>
</feature>
<proteinExistence type="predicted"/>
<comment type="caution">
    <text evidence="3">The sequence shown here is derived from an EMBL/GenBank/DDBJ whole genome shotgun (WGS) entry which is preliminary data.</text>
</comment>
<evidence type="ECO:0000313" key="4">
    <source>
        <dbReference type="Proteomes" id="UP001589628"/>
    </source>
</evidence>
<sequence>MRILIPLFIAMPIIEIALLIQVGQWMGLWPTLGLIVFTAIWGAYMLRTQGLNTLLRAQQRLHHGEIPAQEMLEGIVLAVGGVLLLTPGLVTDSFGLLCMLPGIRKGLIRQLSRRVKVMGGASAQRHAFGQDSASAPQAESWREEIRARPHAQNTLEGDFERKE</sequence>
<reference evidence="3 4" key="1">
    <citation type="submission" date="2024-09" db="EMBL/GenBank/DDBJ databases">
        <authorList>
            <person name="Sun Q."/>
            <person name="Mori K."/>
        </authorList>
    </citation>
    <scope>NUCLEOTIDE SEQUENCE [LARGE SCALE GENOMIC DNA]</scope>
    <source>
        <strain evidence="3 4">ATCC 51285</strain>
    </source>
</reference>
<keyword evidence="2" id="KW-0812">Transmembrane</keyword>
<dbReference type="PANTHER" id="PTHR35335">
    <property type="entry name" value="UPF0716 PROTEIN FXSA"/>
    <property type="match status" value="1"/>
</dbReference>
<accession>A0ABV5ZDU6</accession>
<dbReference type="RefSeq" id="WP_027311448.1">
    <property type="nucleotide sequence ID" value="NZ_JBHLZN010000005.1"/>
</dbReference>
<name>A0ABV5ZDU6_9GAMM</name>
<dbReference type="EMBL" id="JBHLZN010000005">
    <property type="protein sequence ID" value="MFB9887452.1"/>
    <property type="molecule type" value="Genomic_DNA"/>
</dbReference>
<feature type="transmembrane region" description="Helical" evidence="2">
    <location>
        <begin position="29"/>
        <end position="46"/>
    </location>
</feature>
<keyword evidence="2" id="KW-1133">Transmembrane helix</keyword>
<keyword evidence="2" id="KW-0472">Membrane</keyword>
<evidence type="ECO:0000313" key="3">
    <source>
        <dbReference type="EMBL" id="MFB9887452.1"/>
    </source>
</evidence>
<organism evidence="3 4">
    <name type="scientific">Balneatrix alpica</name>
    <dbReference type="NCBI Taxonomy" id="75684"/>
    <lineage>
        <taxon>Bacteria</taxon>
        <taxon>Pseudomonadati</taxon>
        <taxon>Pseudomonadota</taxon>
        <taxon>Gammaproteobacteria</taxon>
        <taxon>Oceanospirillales</taxon>
        <taxon>Balneatrichaceae</taxon>
        <taxon>Balneatrix</taxon>
    </lineage>
</organism>
<evidence type="ECO:0000256" key="2">
    <source>
        <dbReference type="SAM" id="Phobius"/>
    </source>
</evidence>
<gene>
    <name evidence="3" type="ORF">ACFFLH_13615</name>
</gene>
<dbReference type="InterPro" id="IPR007313">
    <property type="entry name" value="FxsA"/>
</dbReference>